<dbReference type="AlphaFoldDB" id="A4B9Z2"/>
<evidence type="ECO:0000259" key="6">
    <source>
        <dbReference type="Pfam" id="PF00892"/>
    </source>
</evidence>
<feature type="transmembrane region" description="Helical" evidence="5">
    <location>
        <begin position="144"/>
        <end position="160"/>
    </location>
</feature>
<evidence type="ECO:0000256" key="1">
    <source>
        <dbReference type="ARBA" id="ARBA00004141"/>
    </source>
</evidence>
<comment type="caution">
    <text evidence="7">The sequence shown here is derived from an EMBL/GenBank/DDBJ whole genome shotgun (WGS) entry which is preliminary data.</text>
</comment>
<accession>A4B9Z2</accession>
<feature type="transmembrane region" description="Helical" evidence="5">
    <location>
        <begin position="286"/>
        <end position="308"/>
    </location>
</feature>
<evidence type="ECO:0000313" key="8">
    <source>
        <dbReference type="Proteomes" id="UP000005953"/>
    </source>
</evidence>
<comment type="subcellular location">
    <subcellularLocation>
        <location evidence="1">Membrane</location>
        <topology evidence="1">Multi-pass membrane protein</topology>
    </subcellularLocation>
</comment>
<dbReference type="PANTHER" id="PTHR32322:SF9">
    <property type="entry name" value="AMINO-ACID METABOLITE EFFLUX PUMP-RELATED"/>
    <property type="match status" value="1"/>
</dbReference>
<dbReference type="GO" id="GO:0016020">
    <property type="term" value="C:membrane"/>
    <property type="evidence" value="ECO:0007669"/>
    <property type="project" value="UniProtKB-SubCell"/>
</dbReference>
<feature type="transmembrane region" description="Helical" evidence="5">
    <location>
        <begin position="230"/>
        <end position="252"/>
    </location>
</feature>
<feature type="transmembrane region" description="Helical" evidence="5">
    <location>
        <begin position="56"/>
        <end position="75"/>
    </location>
</feature>
<dbReference type="SUPFAM" id="SSF103481">
    <property type="entry name" value="Multidrug resistance efflux transporter EmrE"/>
    <property type="match status" value="2"/>
</dbReference>
<gene>
    <name evidence="7" type="ORF">MED297_21187</name>
</gene>
<feature type="transmembrane region" description="Helical" evidence="5">
    <location>
        <begin position="116"/>
        <end position="137"/>
    </location>
</feature>
<dbReference type="InterPro" id="IPR000620">
    <property type="entry name" value="EamA_dom"/>
</dbReference>
<reference evidence="7 8" key="1">
    <citation type="submission" date="2006-02" db="EMBL/GenBank/DDBJ databases">
        <authorList>
            <person name="Pinhassi J."/>
            <person name="Pedros-Alio C."/>
            <person name="Ferriera S."/>
            <person name="Johnson J."/>
            <person name="Kravitz S."/>
            <person name="Halpern A."/>
            <person name="Remington K."/>
            <person name="Beeson K."/>
            <person name="Tran B."/>
            <person name="Rogers Y.-H."/>
            <person name="Friedman R."/>
            <person name="Venter J.C."/>
        </authorList>
    </citation>
    <scope>NUCLEOTIDE SEQUENCE [LARGE SCALE GENOMIC DNA]</scope>
    <source>
        <strain evidence="7 8">MED297</strain>
    </source>
</reference>
<feature type="domain" description="EamA" evidence="6">
    <location>
        <begin position="30"/>
        <end position="159"/>
    </location>
</feature>
<feature type="domain" description="EamA" evidence="6">
    <location>
        <begin position="172"/>
        <end position="305"/>
    </location>
</feature>
<dbReference type="Proteomes" id="UP000005953">
    <property type="component" value="Unassembled WGS sequence"/>
</dbReference>
<name>A4B9Z2_9GAMM</name>
<feature type="transmembrane region" description="Helical" evidence="5">
    <location>
        <begin position="259"/>
        <end position="280"/>
    </location>
</feature>
<organism evidence="7 8">
    <name type="scientific">Reinekea blandensis MED297</name>
    <dbReference type="NCBI Taxonomy" id="314283"/>
    <lineage>
        <taxon>Bacteria</taxon>
        <taxon>Pseudomonadati</taxon>
        <taxon>Pseudomonadota</taxon>
        <taxon>Gammaproteobacteria</taxon>
        <taxon>Oceanospirillales</taxon>
        <taxon>Saccharospirillaceae</taxon>
        <taxon>Reinekea</taxon>
    </lineage>
</organism>
<keyword evidence="2 5" id="KW-0812">Transmembrane</keyword>
<evidence type="ECO:0000256" key="2">
    <source>
        <dbReference type="ARBA" id="ARBA00022692"/>
    </source>
</evidence>
<dbReference type="InterPro" id="IPR037185">
    <property type="entry name" value="EmrE-like"/>
</dbReference>
<dbReference type="EMBL" id="AAOE01000001">
    <property type="protein sequence ID" value="EAR11443.1"/>
    <property type="molecule type" value="Genomic_DNA"/>
</dbReference>
<dbReference type="InterPro" id="IPR050638">
    <property type="entry name" value="AA-Vitamin_Transporters"/>
</dbReference>
<evidence type="ECO:0000256" key="5">
    <source>
        <dbReference type="SAM" id="Phobius"/>
    </source>
</evidence>
<evidence type="ECO:0000313" key="7">
    <source>
        <dbReference type="EMBL" id="EAR11443.1"/>
    </source>
</evidence>
<evidence type="ECO:0000256" key="4">
    <source>
        <dbReference type="ARBA" id="ARBA00023136"/>
    </source>
</evidence>
<feature type="transmembrane region" description="Helical" evidence="5">
    <location>
        <begin position="29"/>
        <end position="50"/>
    </location>
</feature>
<dbReference type="HOGENOM" id="CLU_033863_5_2_6"/>
<sequence length="320" mass="34626">MADIRRALWFTADPHSAQIPENAMQRLDAILLLLLSAIWGASFLFMRIASPEFGPIALILVRMGVAFLTLTPFLLNRAFRQKIISHAGPLAILGILNQVIPFTLLSFATLRLEAGFTSLINATTPIFTAIVAVLFFASPINRQQLLGLIVAFAGMFVLSADKLNFHTGGTGWAILAGLGATFCYGLAVNYSHRTMSGLNAREIAVGSMFFSSLVLLVPGLWFWPEQNPGLSAWISALLLATFCTSLAFLLFYRVLRSAGAVASSTVTFMVPVFAVGWGVMLLGEAITPRLILGMLITLAGTALTVQIVRIQRLQPKPLDS</sequence>
<feature type="transmembrane region" description="Helical" evidence="5">
    <location>
        <begin position="87"/>
        <end position="110"/>
    </location>
</feature>
<dbReference type="Pfam" id="PF00892">
    <property type="entry name" value="EamA"/>
    <property type="match status" value="2"/>
</dbReference>
<keyword evidence="4 5" id="KW-0472">Membrane</keyword>
<feature type="transmembrane region" description="Helical" evidence="5">
    <location>
        <begin position="172"/>
        <end position="191"/>
    </location>
</feature>
<feature type="transmembrane region" description="Helical" evidence="5">
    <location>
        <begin position="203"/>
        <end position="224"/>
    </location>
</feature>
<dbReference type="PANTHER" id="PTHR32322">
    <property type="entry name" value="INNER MEMBRANE TRANSPORTER"/>
    <property type="match status" value="1"/>
</dbReference>
<proteinExistence type="predicted"/>
<keyword evidence="3 5" id="KW-1133">Transmembrane helix</keyword>
<protein>
    <recommendedName>
        <fullName evidence="6">EamA domain-containing protein</fullName>
    </recommendedName>
</protein>
<evidence type="ECO:0000256" key="3">
    <source>
        <dbReference type="ARBA" id="ARBA00022989"/>
    </source>
</evidence>
<dbReference type="STRING" id="314283.MED297_21187"/>
<keyword evidence="8" id="KW-1185">Reference proteome</keyword>